<evidence type="ECO:0000313" key="1">
    <source>
        <dbReference type="EMBL" id="KAH7943302.1"/>
    </source>
</evidence>
<name>A0A9D4PHE4_RHISA</name>
<dbReference type="Proteomes" id="UP000821837">
    <property type="component" value="Unassembled WGS sequence"/>
</dbReference>
<keyword evidence="2" id="KW-1185">Reference proteome</keyword>
<organism evidence="1 2">
    <name type="scientific">Rhipicephalus sanguineus</name>
    <name type="common">Brown dog tick</name>
    <name type="synonym">Ixodes sanguineus</name>
    <dbReference type="NCBI Taxonomy" id="34632"/>
    <lineage>
        <taxon>Eukaryota</taxon>
        <taxon>Metazoa</taxon>
        <taxon>Ecdysozoa</taxon>
        <taxon>Arthropoda</taxon>
        <taxon>Chelicerata</taxon>
        <taxon>Arachnida</taxon>
        <taxon>Acari</taxon>
        <taxon>Parasitiformes</taxon>
        <taxon>Ixodida</taxon>
        <taxon>Ixodoidea</taxon>
        <taxon>Ixodidae</taxon>
        <taxon>Rhipicephalinae</taxon>
        <taxon>Rhipicephalus</taxon>
        <taxon>Rhipicephalus</taxon>
    </lineage>
</organism>
<accession>A0A9D4PHE4</accession>
<sequence>MTDDDVYLSLIALPVEDCAEFLQPVDEAPPPAPVVRARDNLKTRLYPPSSAPYITYTKVEWRIRIRKEVHAPSESLCLP</sequence>
<proteinExistence type="predicted"/>
<dbReference type="AlphaFoldDB" id="A0A9D4PHE4"/>
<dbReference type="EMBL" id="JABSTV010001253">
    <property type="protein sequence ID" value="KAH7943302.1"/>
    <property type="molecule type" value="Genomic_DNA"/>
</dbReference>
<reference evidence="1" key="2">
    <citation type="submission" date="2021-09" db="EMBL/GenBank/DDBJ databases">
        <authorList>
            <person name="Jia N."/>
            <person name="Wang J."/>
            <person name="Shi W."/>
            <person name="Du L."/>
            <person name="Sun Y."/>
            <person name="Zhan W."/>
            <person name="Jiang J."/>
            <person name="Wang Q."/>
            <person name="Zhang B."/>
            <person name="Ji P."/>
            <person name="Sakyi L.B."/>
            <person name="Cui X."/>
            <person name="Yuan T."/>
            <person name="Jiang B."/>
            <person name="Yang W."/>
            <person name="Lam T.T.-Y."/>
            <person name="Chang Q."/>
            <person name="Ding S."/>
            <person name="Wang X."/>
            <person name="Zhu J."/>
            <person name="Ruan X."/>
            <person name="Zhao L."/>
            <person name="Wei J."/>
            <person name="Que T."/>
            <person name="Du C."/>
            <person name="Cheng J."/>
            <person name="Dai P."/>
            <person name="Han X."/>
            <person name="Huang E."/>
            <person name="Gao Y."/>
            <person name="Liu J."/>
            <person name="Shao H."/>
            <person name="Ye R."/>
            <person name="Li L."/>
            <person name="Wei W."/>
            <person name="Wang X."/>
            <person name="Wang C."/>
            <person name="Huo Q."/>
            <person name="Li W."/>
            <person name="Guo W."/>
            <person name="Chen H."/>
            <person name="Chen S."/>
            <person name="Zhou L."/>
            <person name="Zhou L."/>
            <person name="Ni X."/>
            <person name="Tian J."/>
            <person name="Zhou Y."/>
            <person name="Sheng Y."/>
            <person name="Liu T."/>
            <person name="Pan Y."/>
            <person name="Xia L."/>
            <person name="Li J."/>
            <person name="Zhao F."/>
            <person name="Cao W."/>
        </authorList>
    </citation>
    <scope>NUCLEOTIDE SEQUENCE</scope>
    <source>
        <strain evidence="1">Rsan-2018</strain>
        <tissue evidence="1">Larvae</tissue>
    </source>
</reference>
<gene>
    <name evidence="1" type="ORF">HPB52_006736</name>
</gene>
<reference evidence="1" key="1">
    <citation type="journal article" date="2020" name="Cell">
        <title>Large-Scale Comparative Analyses of Tick Genomes Elucidate Their Genetic Diversity and Vector Capacities.</title>
        <authorList>
            <consortium name="Tick Genome and Microbiome Consortium (TIGMIC)"/>
            <person name="Jia N."/>
            <person name="Wang J."/>
            <person name="Shi W."/>
            <person name="Du L."/>
            <person name="Sun Y."/>
            <person name="Zhan W."/>
            <person name="Jiang J.F."/>
            <person name="Wang Q."/>
            <person name="Zhang B."/>
            <person name="Ji P."/>
            <person name="Bell-Sakyi L."/>
            <person name="Cui X.M."/>
            <person name="Yuan T.T."/>
            <person name="Jiang B.G."/>
            <person name="Yang W.F."/>
            <person name="Lam T.T."/>
            <person name="Chang Q.C."/>
            <person name="Ding S.J."/>
            <person name="Wang X.J."/>
            <person name="Zhu J.G."/>
            <person name="Ruan X.D."/>
            <person name="Zhao L."/>
            <person name="Wei J.T."/>
            <person name="Ye R.Z."/>
            <person name="Que T.C."/>
            <person name="Du C.H."/>
            <person name="Zhou Y.H."/>
            <person name="Cheng J.X."/>
            <person name="Dai P.F."/>
            <person name="Guo W.B."/>
            <person name="Han X.H."/>
            <person name="Huang E.J."/>
            <person name="Li L.F."/>
            <person name="Wei W."/>
            <person name="Gao Y.C."/>
            <person name="Liu J.Z."/>
            <person name="Shao H.Z."/>
            <person name="Wang X."/>
            <person name="Wang C.C."/>
            <person name="Yang T.C."/>
            <person name="Huo Q.B."/>
            <person name="Li W."/>
            <person name="Chen H.Y."/>
            <person name="Chen S.E."/>
            <person name="Zhou L.G."/>
            <person name="Ni X.B."/>
            <person name="Tian J.H."/>
            <person name="Sheng Y."/>
            <person name="Liu T."/>
            <person name="Pan Y.S."/>
            <person name="Xia L.Y."/>
            <person name="Li J."/>
            <person name="Zhao F."/>
            <person name="Cao W.C."/>
        </authorList>
    </citation>
    <scope>NUCLEOTIDE SEQUENCE</scope>
    <source>
        <strain evidence="1">Rsan-2018</strain>
    </source>
</reference>
<comment type="caution">
    <text evidence="1">The sequence shown here is derived from an EMBL/GenBank/DDBJ whole genome shotgun (WGS) entry which is preliminary data.</text>
</comment>
<protein>
    <submittedName>
        <fullName evidence="1">Uncharacterized protein</fullName>
    </submittedName>
</protein>
<dbReference type="VEuPathDB" id="VectorBase:RSAN_033424"/>
<evidence type="ECO:0000313" key="2">
    <source>
        <dbReference type="Proteomes" id="UP000821837"/>
    </source>
</evidence>